<dbReference type="NCBIfam" id="TIGR03494">
    <property type="entry name" value="salicyl_syn"/>
    <property type="match status" value="1"/>
</dbReference>
<comment type="caution">
    <text evidence="2">The sequence shown here is derived from an EMBL/GenBank/DDBJ whole genome shotgun (WGS) entry which is preliminary data.</text>
</comment>
<evidence type="ECO:0000313" key="3">
    <source>
        <dbReference type="Proteomes" id="UP000215289"/>
    </source>
</evidence>
<dbReference type="GO" id="GO:0008909">
    <property type="term" value="F:isochorismate synthase activity"/>
    <property type="evidence" value="ECO:0007669"/>
    <property type="project" value="InterPro"/>
</dbReference>
<dbReference type="GO" id="GO:0000162">
    <property type="term" value="P:L-tryptophan biosynthetic process"/>
    <property type="evidence" value="ECO:0007669"/>
    <property type="project" value="TreeGrafter"/>
</dbReference>
<evidence type="ECO:0000259" key="1">
    <source>
        <dbReference type="Pfam" id="PF00425"/>
    </source>
</evidence>
<dbReference type="PANTHER" id="PTHR11236">
    <property type="entry name" value="AMINOBENZOATE/ANTHRANILATE SYNTHASE"/>
    <property type="match status" value="1"/>
</dbReference>
<dbReference type="EMBL" id="NIDN02000176">
    <property type="protein sequence ID" value="RLL94959.1"/>
    <property type="molecule type" value="Genomic_DNA"/>
</dbReference>
<name>A0A3R7FPJ7_9EURO</name>
<dbReference type="GO" id="GO:0016833">
    <property type="term" value="F:oxo-acid-lyase activity"/>
    <property type="evidence" value="ECO:0007669"/>
    <property type="project" value="InterPro"/>
</dbReference>
<dbReference type="InterPro" id="IPR005801">
    <property type="entry name" value="ADC_synthase"/>
</dbReference>
<gene>
    <name evidence="2" type="ORF">CFD26_105096</name>
</gene>
<evidence type="ECO:0000313" key="2">
    <source>
        <dbReference type="EMBL" id="RLL94959.1"/>
    </source>
</evidence>
<organism evidence="2 3">
    <name type="scientific">Aspergillus turcosus</name>
    <dbReference type="NCBI Taxonomy" id="1245748"/>
    <lineage>
        <taxon>Eukaryota</taxon>
        <taxon>Fungi</taxon>
        <taxon>Dikarya</taxon>
        <taxon>Ascomycota</taxon>
        <taxon>Pezizomycotina</taxon>
        <taxon>Eurotiomycetes</taxon>
        <taxon>Eurotiomycetidae</taxon>
        <taxon>Eurotiales</taxon>
        <taxon>Aspergillaceae</taxon>
        <taxon>Aspergillus</taxon>
        <taxon>Aspergillus subgen. Fumigati</taxon>
    </lineage>
</organism>
<dbReference type="Proteomes" id="UP000215289">
    <property type="component" value="Unassembled WGS sequence"/>
</dbReference>
<dbReference type="InterPro" id="IPR019996">
    <property type="entry name" value="Salicylate_synthase"/>
</dbReference>
<reference evidence="2 3" key="1">
    <citation type="submission" date="2018-08" db="EMBL/GenBank/DDBJ databases">
        <title>Draft genome sequences of two Aspergillus turcosus clinical strains isolated from bronchoalveolar lavage fluid: one azole-susceptible and the other azole-resistant.</title>
        <authorList>
            <person name="Parent-Michaud M."/>
            <person name="Dufresne P.J."/>
            <person name="Fournier E."/>
            <person name="Martineau C."/>
            <person name="Moreira S."/>
            <person name="Perkins V."/>
            <person name="De Repentigny L."/>
            <person name="Dufresne S.F."/>
        </authorList>
    </citation>
    <scope>NUCLEOTIDE SEQUENCE [LARGE SCALE GENOMIC DNA]</scope>
    <source>
        <strain evidence="2">HMR AF 1038</strain>
    </source>
</reference>
<dbReference type="AlphaFoldDB" id="A0A3R7FPJ7"/>
<dbReference type="Pfam" id="PF00425">
    <property type="entry name" value="Chorismate_bind"/>
    <property type="match status" value="1"/>
</dbReference>
<dbReference type="Gene3D" id="3.60.120.10">
    <property type="entry name" value="Anthranilate synthase"/>
    <property type="match status" value="1"/>
</dbReference>
<sequence length="445" mass="48727">MVQYTNPIVLPGPKDCLEVVVSLLARHRETDYWTYEYKDTWYVGIRSQASLVVDCTGGKETTIHHDGSEESRDINEPLNEVARKFVAQYSVPGVKIFGQVAFNYNAHIAGQAYKPGTWPLLSLVVPCVQVTIHKSQILVVGSSEDDARAVADFIQARLHDAPGITVPDCHPTIDLLAGAEDYTARVARSIEEIKQGKYTKAIPSRMVHLSDRVDMPATLFHGRRANTPARTFSFKHGGIQATGFSPEVLVSIDGGTIFTEALAGTQLSEGADMEPARHKLLNDPKEVNEHVIAIRGSIRRLSTVCPADSIAVKDFMTVVSRGNVQHLFSHVCGRLTAGKDGWDALPGLVANITVPGLPGQSNMEAIRCFEPQPRDLYCGAVLILDKARDLFDATLVLRSVFQDRDRQWLQAGAGVTAYSKPEREFTETCEKLGSVAPHVVAETAN</sequence>
<feature type="domain" description="Chorismate-utilising enzyme C-terminal" evidence="1">
    <location>
        <begin position="180"/>
        <end position="431"/>
    </location>
</feature>
<dbReference type="STRING" id="1245748.A0A3R7FPJ7"/>
<accession>A0A3R7FPJ7</accession>
<dbReference type="PANTHER" id="PTHR11236:SF9">
    <property type="entry name" value="ANTHRANILATE SYNTHASE COMPONENT 1"/>
    <property type="match status" value="1"/>
</dbReference>
<dbReference type="SUPFAM" id="SSF56322">
    <property type="entry name" value="ADC synthase"/>
    <property type="match status" value="1"/>
</dbReference>
<dbReference type="InterPro" id="IPR015890">
    <property type="entry name" value="Chorismate_C"/>
</dbReference>
<protein>
    <recommendedName>
        <fullName evidence="1">Chorismate-utilising enzyme C-terminal domain-containing protein</fullName>
    </recommendedName>
</protein>
<keyword evidence="3" id="KW-1185">Reference proteome</keyword>
<dbReference type="InterPro" id="IPR019999">
    <property type="entry name" value="Anth_synth_I-like"/>
</dbReference>
<proteinExistence type="predicted"/>
<dbReference type="OrthoDB" id="1865897at2759"/>